<dbReference type="RefSeq" id="WP_090061416.1">
    <property type="nucleotide sequence ID" value="NZ_FORH01000005.1"/>
</dbReference>
<sequence>MSADAKTLTVALNGVWHGSYGLCRCPAHGDRNPSLSLKNGNDGRLLAHCHTGCSFTDILDALRGMGLIEGNGTVPRMDPAEIARREAEAKAQAEKKARQASALWKEAVPICGTLAETYLRGRGITCDLPDTLRFHPEAWHPTAKRFPAMLARVHGGQGFAVHRTYLATTKGGSKKASVTPDKAMLGAVKGGAVRLTEAQGPLVAAEGIETALSLACGLLRTPATIWAALSASGIRGLSLPAKPHRLTIATDSDDNGAGKAAGLALAERATSLGWTVSLLPAPDGRDWNDILCMKGAEA</sequence>
<feature type="domain" description="Toprim" evidence="1">
    <location>
        <begin position="202"/>
        <end position="297"/>
    </location>
</feature>
<dbReference type="InterPro" id="IPR006171">
    <property type="entry name" value="TOPRIM_dom"/>
</dbReference>
<accession>A0A1I3U0E7</accession>
<dbReference type="Gene3D" id="3.40.1360.10">
    <property type="match status" value="1"/>
</dbReference>
<evidence type="ECO:0000313" key="4">
    <source>
        <dbReference type="Proteomes" id="UP000199630"/>
    </source>
</evidence>
<evidence type="ECO:0000313" key="3">
    <source>
        <dbReference type="EMBL" id="SFJ75251.1"/>
    </source>
</evidence>
<keyword evidence="4" id="KW-1185">Reference proteome</keyword>
<reference evidence="4" key="1">
    <citation type="submission" date="2016-10" db="EMBL/GenBank/DDBJ databases">
        <authorList>
            <person name="Varghese N."/>
            <person name="Submissions S."/>
        </authorList>
    </citation>
    <scope>NUCLEOTIDE SEQUENCE [LARGE SCALE GENOMIC DNA]</scope>
    <source>
        <strain evidence="4">DSM 26471</strain>
    </source>
</reference>
<organism evidence="3 4">
    <name type="scientific">Celeribacter neptunius</name>
    <dbReference type="NCBI Taxonomy" id="588602"/>
    <lineage>
        <taxon>Bacteria</taxon>
        <taxon>Pseudomonadati</taxon>
        <taxon>Pseudomonadota</taxon>
        <taxon>Alphaproteobacteria</taxon>
        <taxon>Rhodobacterales</taxon>
        <taxon>Roseobacteraceae</taxon>
        <taxon>Celeribacter</taxon>
    </lineage>
</organism>
<gene>
    <name evidence="3" type="ORF">SAMN04487991_2915</name>
</gene>
<proteinExistence type="predicted"/>
<feature type="domain" description="DUF7146" evidence="2">
    <location>
        <begin position="95"/>
        <end position="195"/>
    </location>
</feature>
<dbReference type="Pfam" id="PF13362">
    <property type="entry name" value="Toprim_3"/>
    <property type="match status" value="1"/>
</dbReference>
<dbReference type="InterPro" id="IPR055570">
    <property type="entry name" value="DUF7146"/>
</dbReference>
<evidence type="ECO:0000259" key="2">
    <source>
        <dbReference type="Pfam" id="PF23639"/>
    </source>
</evidence>
<protein>
    <submittedName>
        <fullName evidence="3">Toprim domain-containing protein</fullName>
    </submittedName>
</protein>
<dbReference type="Proteomes" id="UP000199630">
    <property type="component" value="Unassembled WGS sequence"/>
</dbReference>
<name>A0A1I3U0E7_9RHOB</name>
<dbReference type="AlphaFoldDB" id="A0A1I3U0E7"/>
<dbReference type="STRING" id="588602.SAMN04487991_2915"/>
<evidence type="ECO:0000259" key="1">
    <source>
        <dbReference type="Pfam" id="PF13362"/>
    </source>
</evidence>
<dbReference type="EMBL" id="FORH01000005">
    <property type="protein sequence ID" value="SFJ75251.1"/>
    <property type="molecule type" value="Genomic_DNA"/>
</dbReference>
<dbReference type="OrthoDB" id="9811157at2"/>
<dbReference type="Pfam" id="PF23639">
    <property type="entry name" value="DUF7146"/>
    <property type="match status" value="1"/>
</dbReference>